<evidence type="ECO:0000256" key="2">
    <source>
        <dbReference type="ARBA" id="ARBA00034814"/>
    </source>
</evidence>
<dbReference type="EMBL" id="KC951854">
    <property type="protein sequence ID" value="AGZ95371.1"/>
    <property type="molecule type" value="Genomic_DNA"/>
</dbReference>
<accession>A0A075CL85</accession>
<evidence type="ECO:0000256" key="1">
    <source>
        <dbReference type="ARBA" id="ARBA00034761"/>
    </source>
</evidence>
<dbReference type="InterPro" id="IPR038765">
    <property type="entry name" value="Papain-like_cys_pep_sf"/>
</dbReference>
<dbReference type="Proteomes" id="UP000134642">
    <property type="component" value="Segment"/>
</dbReference>
<proteinExistence type="inferred from homology"/>
<dbReference type="Pfam" id="PF05708">
    <property type="entry name" value="Peptidase_C92"/>
    <property type="match status" value="1"/>
</dbReference>
<comment type="similarity">
    <text evidence="1">Belongs to the orthopoxvirus OPG091 family.</text>
</comment>
<evidence type="ECO:0000313" key="4">
    <source>
        <dbReference type="Proteomes" id="UP000134642"/>
    </source>
</evidence>
<name>A0A075CL85_9POXV</name>
<reference evidence="3 4" key="1">
    <citation type="journal article" date="2014" name="Vet. Microbiol.">
        <title>Complete genome sequence analysis of goatpox virus isolated from China shows high variation.</title>
        <authorList>
            <person name="Zeng X."/>
            <person name="Chi X."/>
            <person name="Li W."/>
            <person name="Hao W."/>
            <person name="Li M."/>
            <person name="Huang X."/>
            <person name="Huang Y."/>
            <person name="Rock D.L."/>
            <person name="Luo S."/>
            <person name="Wang S."/>
        </authorList>
    </citation>
    <scope>NUCLEOTIDE SEQUENCE [LARGE SCALE GENOMIC DNA]</scope>
    <source>
        <strain evidence="3">FZ</strain>
    </source>
</reference>
<dbReference type="InterPro" id="IPR024453">
    <property type="entry name" value="Peptidase_C92"/>
</dbReference>
<protein>
    <recommendedName>
        <fullName evidence="2">Protein OPG091</fullName>
    </recommendedName>
</protein>
<sequence>MDPATFIKNYAPKGAVIFINYEFSLTEYFNPSEDKHAAIYIGSECTSNHVKMFLSCSKFDEKMAIEASYKNGVRLVNIDDLIKGAISVKVLTLNDVISQYKMGLAADNAMSFLGMPYGFGNDNIYCFKLVADSYKFLGVTLPTYNILGKQIFLSQSFVNNKQWKIVYSFLRPTD</sequence>
<gene>
    <name evidence="3" type="primary">GTPV052</name>
</gene>
<dbReference type="SUPFAM" id="SSF54001">
    <property type="entry name" value="Cysteine proteinases"/>
    <property type="match status" value="1"/>
</dbReference>
<evidence type="ECO:0000313" key="3">
    <source>
        <dbReference type="EMBL" id="AGZ95371.1"/>
    </source>
</evidence>
<dbReference type="Gene3D" id="3.90.1720.10">
    <property type="entry name" value="endopeptidase domain like (from Nostoc punctiforme)"/>
    <property type="match status" value="1"/>
</dbReference>
<organism evidence="3 4">
    <name type="scientific">Goatpox virus FZ</name>
    <dbReference type="NCBI Taxonomy" id="1416740"/>
    <lineage>
        <taxon>Viruses</taxon>
        <taxon>Varidnaviria</taxon>
        <taxon>Bamfordvirae</taxon>
        <taxon>Nucleocytoviricota</taxon>
        <taxon>Pokkesviricetes</taxon>
        <taxon>Chitovirales</taxon>
        <taxon>Poxviridae</taxon>
        <taxon>Chordopoxvirinae</taxon>
        <taxon>Capripoxvirus</taxon>
        <taxon>Capripoxvirus goatpox</taxon>
        <taxon>Goatpox virus</taxon>
    </lineage>
</organism>